<keyword evidence="3" id="KW-0813">Transport</keyword>
<keyword evidence="5" id="KW-0653">Protein transport</keyword>
<keyword evidence="6" id="KW-1006">Bacterial flagellum protein export</keyword>
<dbReference type="AlphaFoldDB" id="A0A495ACD4"/>
<dbReference type="Proteomes" id="UP000269301">
    <property type="component" value="Unassembled WGS sequence"/>
</dbReference>
<evidence type="ECO:0000313" key="10">
    <source>
        <dbReference type="EMBL" id="RKQ37483.1"/>
    </source>
</evidence>
<comment type="function">
    <text evidence="1">Needed for flagellar regrowth and assembly.</text>
</comment>
<evidence type="ECO:0000259" key="9">
    <source>
        <dbReference type="Pfam" id="PF02108"/>
    </source>
</evidence>
<evidence type="ECO:0000256" key="1">
    <source>
        <dbReference type="ARBA" id="ARBA00003041"/>
    </source>
</evidence>
<evidence type="ECO:0000256" key="8">
    <source>
        <dbReference type="SAM" id="Coils"/>
    </source>
</evidence>
<dbReference type="GO" id="GO:0044781">
    <property type="term" value="P:bacterial-type flagellum organization"/>
    <property type="evidence" value="ECO:0007669"/>
    <property type="project" value="UniProtKB-KW"/>
</dbReference>
<comment type="caution">
    <text evidence="10">The sequence shown here is derived from an EMBL/GenBank/DDBJ whole genome shotgun (WGS) entry which is preliminary data.</text>
</comment>
<gene>
    <name evidence="10" type="primary">fliH</name>
    <name evidence="10" type="ORF">D8M06_01365</name>
</gene>
<dbReference type="Pfam" id="PF02108">
    <property type="entry name" value="FliH"/>
    <property type="match status" value="1"/>
</dbReference>
<evidence type="ECO:0000313" key="11">
    <source>
        <dbReference type="Proteomes" id="UP000269301"/>
    </source>
</evidence>
<dbReference type="InterPro" id="IPR022524">
    <property type="entry name" value="FliH_Bacilli"/>
</dbReference>
<dbReference type="GO" id="GO:0015031">
    <property type="term" value="P:protein transport"/>
    <property type="evidence" value="ECO:0007669"/>
    <property type="project" value="UniProtKB-KW"/>
</dbReference>
<feature type="coiled-coil region" evidence="8">
    <location>
        <begin position="47"/>
        <end position="96"/>
    </location>
</feature>
<evidence type="ECO:0000256" key="6">
    <source>
        <dbReference type="ARBA" id="ARBA00023225"/>
    </source>
</evidence>
<dbReference type="EMBL" id="RBZP01000001">
    <property type="protein sequence ID" value="RKQ37483.1"/>
    <property type="molecule type" value="Genomic_DNA"/>
</dbReference>
<evidence type="ECO:0000256" key="7">
    <source>
        <dbReference type="NCBIfam" id="TIGR03825"/>
    </source>
</evidence>
<keyword evidence="10" id="KW-0966">Cell projection</keyword>
<accession>A0A495ACD4</accession>
<dbReference type="NCBIfam" id="TIGR03825">
    <property type="entry name" value="FliH_bacil"/>
    <property type="match status" value="1"/>
</dbReference>
<dbReference type="PANTHER" id="PTHR34982">
    <property type="entry name" value="YOP PROTEINS TRANSLOCATION PROTEIN L"/>
    <property type="match status" value="1"/>
</dbReference>
<keyword evidence="10" id="KW-0282">Flagellum</keyword>
<keyword evidence="11" id="KW-1185">Reference proteome</keyword>
<dbReference type="InterPro" id="IPR051472">
    <property type="entry name" value="T3SS_Stator/FliH"/>
</dbReference>
<sequence>MPVVEGTISLSNNHSIPSKKIIQIKSPNYFYNEKSSKNLVSEEVKEMESIQSEITLASKQLEQLKNQREKLLQTTKMEIETEKKNWEKEKLSLVQQAKDEGYTAGFSSGKEEGLLQYKELIEKVNVIVQTATEEYHAAVEKSNEAILLLAIHTAERILNVKLDEDPAKFIHIVKQAIKELKDQSMVSIYLHPSNYHYVLEQKEELSRTMPSDMRLELYVKEDLHENACVIEHPFGRIDASVDTQLKQVYDILLDIAQES</sequence>
<evidence type="ECO:0000256" key="3">
    <source>
        <dbReference type="ARBA" id="ARBA00022448"/>
    </source>
</evidence>
<comment type="similarity">
    <text evidence="2">Belongs to the FliH family.</text>
</comment>
<organism evidence="10 11">
    <name type="scientific">Oceanobacillus halophilus</name>
    <dbReference type="NCBI Taxonomy" id="930130"/>
    <lineage>
        <taxon>Bacteria</taxon>
        <taxon>Bacillati</taxon>
        <taxon>Bacillota</taxon>
        <taxon>Bacilli</taxon>
        <taxon>Bacillales</taxon>
        <taxon>Bacillaceae</taxon>
        <taxon>Oceanobacillus</taxon>
    </lineage>
</organism>
<dbReference type="InterPro" id="IPR018035">
    <property type="entry name" value="Flagellar_FliH/T3SS_HrpE"/>
</dbReference>
<dbReference type="GO" id="GO:0005829">
    <property type="term" value="C:cytosol"/>
    <property type="evidence" value="ECO:0007669"/>
    <property type="project" value="TreeGrafter"/>
</dbReference>
<evidence type="ECO:0000256" key="4">
    <source>
        <dbReference type="ARBA" id="ARBA00022795"/>
    </source>
</evidence>
<dbReference type="PANTHER" id="PTHR34982:SF1">
    <property type="entry name" value="FLAGELLAR ASSEMBLY PROTEIN FLIH"/>
    <property type="match status" value="1"/>
</dbReference>
<evidence type="ECO:0000256" key="2">
    <source>
        <dbReference type="ARBA" id="ARBA00006602"/>
    </source>
</evidence>
<keyword evidence="8" id="KW-0175">Coiled coil</keyword>
<proteinExistence type="inferred from homology"/>
<feature type="domain" description="Flagellar assembly protein FliH/Type III secretion system HrpE" evidence="9">
    <location>
        <begin position="120"/>
        <end position="248"/>
    </location>
</feature>
<evidence type="ECO:0000256" key="5">
    <source>
        <dbReference type="ARBA" id="ARBA00022927"/>
    </source>
</evidence>
<reference evidence="10 11" key="1">
    <citation type="journal article" date="2016" name="Int. J. Syst. Evol. Microbiol.">
        <title>Oceanobacillus halophilus sp. nov., a novel moderately halophilic bacterium from a hypersaline lake.</title>
        <authorList>
            <person name="Amoozegar M.A."/>
            <person name="Bagheri M."/>
            <person name="Makhdoumi A."/>
            <person name="Nikou M.M."/>
            <person name="Fazeli S.A.S."/>
            <person name="Schumann P."/>
            <person name="Sproer C."/>
            <person name="Sanchez-Porro C."/>
            <person name="Ventosa A."/>
        </authorList>
    </citation>
    <scope>NUCLEOTIDE SEQUENCE [LARGE SCALE GENOMIC DNA]</scope>
    <source>
        <strain evidence="10 11">DSM 23996</strain>
    </source>
</reference>
<keyword evidence="4" id="KW-1005">Bacterial flagellum biogenesis</keyword>
<keyword evidence="10" id="KW-0969">Cilium</keyword>
<name>A0A495ACD4_9BACI</name>
<protein>
    <recommendedName>
        <fullName evidence="7">Flagellar assembly protein FliH</fullName>
    </recommendedName>
</protein>